<reference evidence="3" key="1">
    <citation type="submission" date="2016-09" db="EMBL/GenBank/DDBJ databases">
        <authorList>
            <person name="Lysoe E."/>
        </authorList>
    </citation>
    <scope>NUCLEOTIDE SEQUENCE [LARGE SCALE GENOMIC DNA]</scope>
    <source>
        <strain evidence="3">LJ96T</strain>
    </source>
</reference>
<dbReference type="PANTHER" id="PTHR23419">
    <property type="entry name" value="DIVALENT CATION TOLERANCE CUTA-RELATED"/>
    <property type="match status" value="1"/>
</dbReference>
<dbReference type="Pfam" id="PF03091">
    <property type="entry name" value="CutA1"/>
    <property type="match status" value="1"/>
</dbReference>
<dbReference type="OrthoDB" id="37622at2"/>
<gene>
    <name evidence="2" type="ORF">BJI69_04515</name>
</gene>
<keyword evidence="3" id="KW-1185">Reference proteome</keyword>
<dbReference type="SUPFAM" id="SSF54913">
    <property type="entry name" value="GlnB-like"/>
    <property type="match status" value="1"/>
</dbReference>
<dbReference type="InterPro" id="IPR015867">
    <property type="entry name" value="N-reg_PII/ATP_PRibTrfase_C"/>
</dbReference>
<dbReference type="InterPro" id="IPR011322">
    <property type="entry name" value="N-reg_PII-like_a/b"/>
</dbReference>
<dbReference type="Proteomes" id="UP000182987">
    <property type="component" value="Chromosome"/>
</dbReference>
<dbReference type="AlphaFoldDB" id="A0A0G9HFY7"/>
<sequence length="107" mass="11479">MSEPIVVLIACPTGEPADTLARAIVEAGLAACVNRLPGVRSTYRWKGEVVTDDEDLLVAKTTREAFAALERFVLAHHPYEVPEIVALPVVAGHAPYLAWLEASVDAS</sequence>
<dbReference type="Gene3D" id="3.30.70.120">
    <property type="match status" value="1"/>
</dbReference>
<dbReference type="GO" id="GO:0010038">
    <property type="term" value="P:response to metal ion"/>
    <property type="evidence" value="ECO:0007669"/>
    <property type="project" value="InterPro"/>
</dbReference>
<dbReference type="GO" id="GO:0005507">
    <property type="term" value="F:copper ion binding"/>
    <property type="evidence" value="ECO:0007669"/>
    <property type="project" value="TreeGrafter"/>
</dbReference>
<dbReference type="InterPro" id="IPR004323">
    <property type="entry name" value="Ion_tolerance_CutA"/>
</dbReference>
<dbReference type="EMBL" id="CP017480">
    <property type="protein sequence ID" value="APG03243.1"/>
    <property type="molecule type" value="Genomic_DNA"/>
</dbReference>
<proteinExistence type="inferred from homology"/>
<dbReference type="KEGG" id="lrz:BJI69_04515"/>
<evidence type="ECO:0000313" key="3">
    <source>
        <dbReference type="Proteomes" id="UP000182987"/>
    </source>
</evidence>
<dbReference type="STRING" id="1440763.BJI69_04515"/>
<comment type="similarity">
    <text evidence="1">Belongs to the CutA family.</text>
</comment>
<organism evidence="2 3">
    <name type="scientific">Luteibacter rhizovicinus DSM 16549</name>
    <dbReference type="NCBI Taxonomy" id="1440763"/>
    <lineage>
        <taxon>Bacteria</taxon>
        <taxon>Pseudomonadati</taxon>
        <taxon>Pseudomonadota</taxon>
        <taxon>Gammaproteobacteria</taxon>
        <taxon>Lysobacterales</taxon>
        <taxon>Rhodanobacteraceae</taxon>
        <taxon>Luteibacter</taxon>
    </lineage>
</organism>
<evidence type="ECO:0000256" key="1">
    <source>
        <dbReference type="ARBA" id="ARBA00010169"/>
    </source>
</evidence>
<name>A0A0G9HFY7_9GAMM</name>
<accession>A0A0G9HFY7</accession>
<dbReference type="RefSeq" id="WP_046968172.1">
    <property type="nucleotide sequence ID" value="NZ_CP017480.1"/>
</dbReference>
<evidence type="ECO:0000313" key="2">
    <source>
        <dbReference type="EMBL" id="APG03243.1"/>
    </source>
</evidence>
<protein>
    <submittedName>
        <fullName evidence="2">Divalent-cation tolerance protein CutA</fullName>
    </submittedName>
</protein>
<dbReference type="PANTHER" id="PTHR23419:SF8">
    <property type="entry name" value="FI09726P"/>
    <property type="match status" value="1"/>
</dbReference>
<dbReference type="PATRIC" id="fig|1440763.5.peg.2533"/>